<name>A0A6S6WEH3_9PLEO</name>
<dbReference type="Gene3D" id="3.30.559.10">
    <property type="entry name" value="Chloramphenicol acetyltransferase-like domain"/>
    <property type="match status" value="2"/>
</dbReference>
<dbReference type="PANTHER" id="PTHR31642">
    <property type="entry name" value="TRICHOTHECENE 3-O-ACETYLTRANSFERASE"/>
    <property type="match status" value="1"/>
</dbReference>
<sequence>MDKKLSPLDWLMPRYYMPLIYCFPSHNTGLRQRLYDGLFHLVGDVPVLLSDVVSREQPVGSVALSGPYRDVEDCFTWQDLTSELDYEAIRKDHFPLAVFNQYEMVPANTLKRPLPVPASVFLARLTLARGGAFLYVGLHHSVTDMVGLGTITKLWAAHCYAQSSSDVSFDPGWLDRSVLCPPFSHMPLEKIRENIPRGLCYGDDTISATRAAAPRSLPQTVAVDGFTAAVFYFSPESLRQMKEAAMYGITLLPAVEEPWVSTNDVLTALLWSAVVWAEDDDNFTSNTDDVSQMKFPVNIRSRWSPRLPDEYLGVAVIQAPVTSPREDLLSLSSGPLITHDTETRNGHILDLEKEKLLAKVSSSIRRALNDIDVKDIRHAIAFTAAVPDVSKISERPRNAVKITSWADQGACEAEWGDVIGRAEAVRFATFSTKVRPIVLPKINSIEGGGLEVFLSLRTKEMARFGASALVERFGCLRTSVSHECGKR</sequence>
<organism evidence="2 3">
    <name type="scientific">Pyrenophora teres f. teres</name>
    <dbReference type="NCBI Taxonomy" id="97479"/>
    <lineage>
        <taxon>Eukaryota</taxon>
        <taxon>Fungi</taxon>
        <taxon>Dikarya</taxon>
        <taxon>Ascomycota</taxon>
        <taxon>Pezizomycotina</taxon>
        <taxon>Dothideomycetes</taxon>
        <taxon>Pleosporomycetidae</taxon>
        <taxon>Pleosporales</taxon>
        <taxon>Pleosporineae</taxon>
        <taxon>Pleosporaceae</taxon>
        <taxon>Pyrenophora</taxon>
    </lineage>
</organism>
<dbReference type="EMBL" id="HG992985">
    <property type="protein sequence ID" value="CAE7208192.1"/>
    <property type="molecule type" value="Genomic_DNA"/>
</dbReference>
<dbReference type="PANTHER" id="PTHR31642:SF310">
    <property type="entry name" value="FATTY ALCOHOL:CAFFEOYL-COA ACYLTRANSFERASE"/>
    <property type="match status" value="1"/>
</dbReference>
<accession>A0A6S6WEH3</accession>
<protein>
    <submittedName>
        <fullName evidence="2">Transferase domain containing protein</fullName>
    </submittedName>
</protein>
<dbReference type="GO" id="GO:0016747">
    <property type="term" value="F:acyltransferase activity, transferring groups other than amino-acyl groups"/>
    <property type="evidence" value="ECO:0007669"/>
    <property type="project" value="TreeGrafter"/>
</dbReference>
<reference evidence="2" key="1">
    <citation type="submission" date="2021-02" db="EMBL/GenBank/DDBJ databases">
        <authorList>
            <person name="Syme A R."/>
            <person name="Syme A R."/>
            <person name="Moolhuijzen P."/>
        </authorList>
    </citation>
    <scope>NUCLEOTIDE SEQUENCE</scope>
    <source>
        <strain evidence="2">W1-1</strain>
    </source>
</reference>
<keyword evidence="1 2" id="KW-0808">Transferase</keyword>
<evidence type="ECO:0000313" key="3">
    <source>
        <dbReference type="Proteomes" id="UP000472372"/>
    </source>
</evidence>
<evidence type="ECO:0000256" key="1">
    <source>
        <dbReference type="ARBA" id="ARBA00022679"/>
    </source>
</evidence>
<dbReference type="Pfam" id="PF02458">
    <property type="entry name" value="Transferase"/>
    <property type="match status" value="1"/>
</dbReference>
<gene>
    <name evidence="2" type="ORF">PTTW11_09797</name>
</gene>
<dbReference type="AlphaFoldDB" id="A0A6S6WEH3"/>
<evidence type="ECO:0000313" key="2">
    <source>
        <dbReference type="EMBL" id="CAE7208192.1"/>
    </source>
</evidence>
<dbReference type="InterPro" id="IPR050317">
    <property type="entry name" value="Plant_Fungal_Acyltransferase"/>
</dbReference>
<dbReference type="Proteomes" id="UP000472372">
    <property type="component" value="Chromosome 9"/>
</dbReference>
<dbReference type="InterPro" id="IPR023213">
    <property type="entry name" value="CAT-like_dom_sf"/>
</dbReference>
<proteinExistence type="predicted"/>